<feature type="transmembrane region" description="Helical" evidence="2">
    <location>
        <begin position="5"/>
        <end position="26"/>
    </location>
</feature>
<keyword evidence="2" id="KW-0812">Transmembrane</keyword>
<protein>
    <recommendedName>
        <fullName evidence="1">Inner membrane protein</fullName>
    </recommendedName>
</protein>
<keyword evidence="1 2" id="KW-0472">Membrane</keyword>
<keyword evidence="2" id="KW-1133">Transmembrane helix</keyword>
<evidence type="ECO:0000313" key="4">
    <source>
        <dbReference type="Proteomes" id="UP000199771"/>
    </source>
</evidence>
<feature type="transmembrane region" description="Helical" evidence="2">
    <location>
        <begin position="97"/>
        <end position="115"/>
    </location>
</feature>
<gene>
    <name evidence="3" type="ORF">SAMN04488120_105145</name>
</gene>
<keyword evidence="4" id="KW-1185">Reference proteome</keyword>
<dbReference type="PANTHER" id="PTHR35813">
    <property type="entry name" value="INNER MEMBRANE PROTEIN YBAN"/>
    <property type="match status" value="1"/>
</dbReference>
<dbReference type="AlphaFoldDB" id="A0A1I2J251"/>
<dbReference type="EMBL" id="FOOC01000005">
    <property type="protein sequence ID" value="SFF48539.1"/>
    <property type="molecule type" value="Genomic_DNA"/>
</dbReference>
<dbReference type="GO" id="GO:0005886">
    <property type="term" value="C:plasma membrane"/>
    <property type="evidence" value="ECO:0007669"/>
    <property type="project" value="UniProtKB-SubCell"/>
</dbReference>
<dbReference type="OrthoDB" id="9816293at2"/>
<organism evidence="3 4">
    <name type="scientific">Fontimonas thermophila</name>
    <dbReference type="NCBI Taxonomy" id="1076937"/>
    <lineage>
        <taxon>Bacteria</taxon>
        <taxon>Pseudomonadati</taxon>
        <taxon>Pseudomonadota</taxon>
        <taxon>Gammaproteobacteria</taxon>
        <taxon>Nevskiales</taxon>
        <taxon>Nevskiaceae</taxon>
        <taxon>Fontimonas</taxon>
    </lineage>
</organism>
<sequence length="119" mass="13029">MLSTIFWRGLTLIALLLGLIGAFLPVVPTVPFVLLAAAAASRGWPAFEAWLLKHPRYGPAIRLWRERGAVPRSAKIVATLMMAGSTVLIAFSPLPWAAKIAIPLAMFAVAVWLWLRPEE</sequence>
<dbReference type="InterPro" id="IPR007401">
    <property type="entry name" value="DUF454"/>
</dbReference>
<comment type="subcellular location">
    <subcellularLocation>
        <location evidence="1">Cell inner membrane</location>
        <topology evidence="1">Multi-pass membrane protein</topology>
    </subcellularLocation>
</comment>
<reference evidence="3 4" key="1">
    <citation type="submission" date="2016-10" db="EMBL/GenBank/DDBJ databases">
        <authorList>
            <person name="de Groot N.N."/>
        </authorList>
    </citation>
    <scope>NUCLEOTIDE SEQUENCE [LARGE SCALE GENOMIC DNA]</scope>
    <source>
        <strain evidence="3 4">DSM 23609</strain>
    </source>
</reference>
<dbReference type="Pfam" id="PF04304">
    <property type="entry name" value="DUF454"/>
    <property type="match status" value="1"/>
</dbReference>
<dbReference type="STRING" id="1076937.SAMN04488120_105145"/>
<proteinExistence type="predicted"/>
<evidence type="ECO:0000256" key="1">
    <source>
        <dbReference type="PIRNR" id="PIRNR016789"/>
    </source>
</evidence>
<dbReference type="PANTHER" id="PTHR35813:SF1">
    <property type="entry name" value="INNER MEMBRANE PROTEIN YBAN"/>
    <property type="match status" value="1"/>
</dbReference>
<name>A0A1I2J251_9GAMM</name>
<keyword evidence="1" id="KW-0997">Cell inner membrane</keyword>
<evidence type="ECO:0000256" key="2">
    <source>
        <dbReference type="SAM" id="Phobius"/>
    </source>
</evidence>
<keyword evidence="1" id="KW-1003">Cell membrane</keyword>
<accession>A0A1I2J251</accession>
<dbReference type="PIRSF" id="PIRSF016789">
    <property type="entry name" value="DUF454"/>
    <property type="match status" value="1"/>
</dbReference>
<dbReference type="RefSeq" id="WP_091533263.1">
    <property type="nucleotide sequence ID" value="NZ_FOOC01000005.1"/>
</dbReference>
<evidence type="ECO:0000313" key="3">
    <source>
        <dbReference type="EMBL" id="SFF48539.1"/>
    </source>
</evidence>
<dbReference type="Proteomes" id="UP000199771">
    <property type="component" value="Unassembled WGS sequence"/>
</dbReference>